<dbReference type="RefSeq" id="WP_182815724.1">
    <property type="nucleotide sequence ID" value="NZ_AP022227.1"/>
</dbReference>
<dbReference type="Proteomes" id="UP000515680">
    <property type="component" value="Chromosome"/>
</dbReference>
<dbReference type="Gene3D" id="1.10.238.160">
    <property type="match status" value="1"/>
</dbReference>
<organism evidence="1 2">
    <name type="scientific">Pseudomonas putida</name>
    <name type="common">Arthrobacter siderocapsulatus</name>
    <dbReference type="NCBI Taxonomy" id="303"/>
    <lineage>
        <taxon>Bacteria</taxon>
        <taxon>Pseudomonadati</taxon>
        <taxon>Pseudomonadota</taxon>
        <taxon>Gammaproteobacteria</taxon>
        <taxon>Pseudomonadales</taxon>
        <taxon>Pseudomonadaceae</taxon>
        <taxon>Pseudomonas</taxon>
    </lineage>
</organism>
<sequence length="70" mass="7938">MAQLDGIDRLLRLPDVLRITGMGRNTVYTRIKEGTFPKQVKIGPKSVAWRQSDINQWMASLTPSDDQSVH</sequence>
<proteinExistence type="predicted"/>
<dbReference type="Pfam" id="PF05930">
    <property type="entry name" value="Phage_AlpA"/>
    <property type="match status" value="1"/>
</dbReference>
<accession>A0A6S5TC19</accession>
<gene>
    <name evidence="1" type="ORF">WP8W18C01_32790</name>
</gene>
<dbReference type="EMBL" id="AP022227">
    <property type="protein sequence ID" value="BBT40938.1"/>
    <property type="molecule type" value="Genomic_DNA"/>
</dbReference>
<reference evidence="1 2" key="1">
    <citation type="submission" date="2019-12" db="EMBL/GenBank/DDBJ databases">
        <title>complete genome sequences of Pseudomonas putida str. WP8-W18-CRE-01 isolated from wastewater treatment plant effluent.</title>
        <authorList>
            <person name="Sekizuka T."/>
            <person name="Itokawa K."/>
            <person name="Yatsu K."/>
            <person name="Inamine Y."/>
            <person name="Kuroda M."/>
        </authorList>
    </citation>
    <scope>NUCLEOTIDE SEQUENCE [LARGE SCALE GENOMIC DNA]</scope>
    <source>
        <strain evidence="1 2">WP8-W18-CRE-01</strain>
    </source>
</reference>
<dbReference type="PANTHER" id="PTHR36154:SF1">
    <property type="entry name" value="DNA-BINDING TRANSCRIPTIONAL ACTIVATOR ALPA"/>
    <property type="match status" value="1"/>
</dbReference>
<dbReference type="InterPro" id="IPR052931">
    <property type="entry name" value="Prophage_regulatory_activator"/>
</dbReference>
<dbReference type="InterPro" id="IPR010260">
    <property type="entry name" value="AlpA"/>
</dbReference>
<protein>
    <submittedName>
        <fullName evidence="1">DNA-binding protein</fullName>
    </submittedName>
</protein>
<dbReference type="PANTHER" id="PTHR36154">
    <property type="entry name" value="DNA-BINDING TRANSCRIPTIONAL ACTIVATOR ALPA"/>
    <property type="match status" value="1"/>
</dbReference>
<dbReference type="GO" id="GO:0003677">
    <property type="term" value="F:DNA binding"/>
    <property type="evidence" value="ECO:0007669"/>
    <property type="project" value="UniProtKB-KW"/>
</dbReference>
<name>A0A6S5TC19_PSEPU</name>
<dbReference type="AlphaFoldDB" id="A0A6S5TC19"/>
<evidence type="ECO:0000313" key="1">
    <source>
        <dbReference type="EMBL" id="BBT40938.1"/>
    </source>
</evidence>
<keyword evidence="1" id="KW-0238">DNA-binding</keyword>
<evidence type="ECO:0000313" key="2">
    <source>
        <dbReference type="Proteomes" id="UP000515680"/>
    </source>
</evidence>